<keyword evidence="1" id="KW-0812">Transmembrane</keyword>
<sequence>MNTWFTWFWIGLVMGVATLVPLNAFPPHRGGINWTNVTYLVVFVAGSEFLGKYMEKKHRLVQLEKFINRFGPNTWQSMVDDRLIRAARLVEIAANNQLLFQRHGVSAMEPVAWPDDDVEAAYKRISEDLAETFRAKQDVFYSMYDIADSLADSKTTPLLMGNRDWKLYAKMPL</sequence>
<comment type="caution">
    <text evidence="2">The sequence shown here is derived from an EMBL/GenBank/DDBJ whole genome shotgun (WGS) entry which is preliminary data.</text>
</comment>
<keyword evidence="1" id="KW-1133">Transmembrane helix</keyword>
<reference evidence="2 3" key="1">
    <citation type="journal article" date="2016" name="Nat. Commun.">
        <title>Thousands of microbial genomes shed light on interconnected biogeochemical processes in an aquifer system.</title>
        <authorList>
            <person name="Anantharaman K."/>
            <person name="Brown C.T."/>
            <person name="Hug L.A."/>
            <person name="Sharon I."/>
            <person name="Castelle C.J."/>
            <person name="Probst A.J."/>
            <person name="Thomas B.C."/>
            <person name="Singh A."/>
            <person name="Wilkins M.J."/>
            <person name="Karaoz U."/>
            <person name="Brodie E.L."/>
            <person name="Williams K.H."/>
            <person name="Hubbard S.S."/>
            <person name="Banfield J.F."/>
        </authorList>
    </citation>
    <scope>NUCLEOTIDE SEQUENCE [LARGE SCALE GENOMIC DNA]</scope>
</reference>
<feature type="transmembrane region" description="Helical" evidence="1">
    <location>
        <begin position="7"/>
        <end position="25"/>
    </location>
</feature>
<feature type="transmembrane region" description="Helical" evidence="1">
    <location>
        <begin position="31"/>
        <end position="50"/>
    </location>
</feature>
<evidence type="ECO:0000256" key="1">
    <source>
        <dbReference type="SAM" id="Phobius"/>
    </source>
</evidence>
<evidence type="ECO:0000313" key="2">
    <source>
        <dbReference type="EMBL" id="OGN06713.1"/>
    </source>
</evidence>
<protein>
    <submittedName>
        <fullName evidence="2">Uncharacterized protein</fullName>
    </submittedName>
</protein>
<name>A0A1F8F0S1_9BACT</name>
<evidence type="ECO:0000313" key="3">
    <source>
        <dbReference type="Proteomes" id="UP000177605"/>
    </source>
</evidence>
<accession>A0A1F8F0S1</accession>
<proteinExistence type="predicted"/>
<dbReference type="Proteomes" id="UP000177605">
    <property type="component" value="Unassembled WGS sequence"/>
</dbReference>
<dbReference type="AlphaFoldDB" id="A0A1F8F0S1"/>
<organism evidence="2 3">
    <name type="scientific">Candidatus Yanofskybacteria bacterium RIFCSPHIGHO2_01_FULL_48_25b</name>
    <dbReference type="NCBI Taxonomy" id="1802672"/>
    <lineage>
        <taxon>Bacteria</taxon>
        <taxon>Candidatus Yanofskyibacteriota</taxon>
    </lineage>
</organism>
<gene>
    <name evidence="2" type="ORF">A2669_00045</name>
</gene>
<keyword evidence="1" id="KW-0472">Membrane</keyword>
<dbReference type="EMBL" id="MGJM01000010">
    <property type="protein sequence ID" value="OGN06713.1"/>
    <property type="molecule type" value="Genomic_DNA"/>
</dbReference>